<name>A0A5C5Y1W1_9PLAN</name>
<gene>
    <name evidence="1" type="ORF">Pan14r_14240</name>
</gene>
<dbReference type="RefSeq" id="WP_261342808.1">
    <property type="nucleotide sequence ID" value="NZ_SJPL01000001.1"/>
</dbReference>
<dbReference type="Proteomes" id="UP000317238">
    <property type="component" value="Unassembled WGS sequence"/>
</dbReference>
<dbReference type="EMBL" id="SJPL01000001">
    <property type="protein sequence ID" value="TWT69140.1"/>
    <property type="molecule type" value="Genomic_DNA"/>
</dbReference>
<protein>
    <submittedName>
        <fullName evidence="1">Uncharacterized protein</fullName>
    </submittedName>
</protein>
<comment type="caution">
    <text evidence="1">The sequence shown here is derived from an EMBL/GenBank/DDBJ whole genome shotgun (WGS) entry which is preliminary data.</text>
</comment>
<sequence length="42" mass="4471">MLLVCDSVEGDPIIGRSFVLRSSESCDNTPAGFVLITTARVT</sequence>
<evidence type="ECO:0000313" key="2">
    <source>
        <dbReference type="Proteomes" id="UP000317238"/>
    </source>
</evidence>
<accession>A0A5C5Y1W1</accession>
<evidence type="ECO:0000313" key="1">
    <source>
        <dbReference type="EMBL" id="TWT69140.1"/>
    </source>
</evidence>
<keyword evidence="2" id="KW-1185">Reference proteome</keyword>
<proteinExistence type="predicted"/>
<dbReference type="AlphaFoldDB" id="A0A5C5Y1W1"/>
<reference evidence="1 2" key="1">
    <citation type="submission" date="2019-02" db="EMBL/GenBank/DDBJ databases">
        <title>Deep-cultivation of Planctomycetes and their phenomic and genomic characterization uncovers novel biology.</title>
        <authorList>
            <person name="Wiegand S."/>
            <person name="Jogler M."/>
            <person name="Boedeker C."/>
            <person name="Pinto D."/>
            <person name="Vollmers J."/>
            <person name="Rivas-Marin E."/>
            <person name="Kohn T."/>
            <person name="Peeters S.H."/>
            <person name="Heuer A."/>
            <person name="Rast P."/>
            <person name="Oberbeckmann S."/>
            <person name="Bunk B."/>
            <person name="Jeske O."/>
            <person name="Meyerdierks A."/>
            <person name="Storesund J.E."/>
            <person name="Kallscheuer N."/>
            <person name="Luecker S."/>
            <person name="Lage O.M."/>
            <person name="Pohl T."/>
            <person name="Merkel B.J."/>
            <person name="Hornburger P."/>
            <person name="Mueller R.-W."/>
            <person name="Bruemmer F."/>
            <person name="Labrenz M."/>
            <person name="Spormann A.M."/>
            <person name="Op Den Camp H."/>
            <person name="Overmann J."/>
            <person name="Amann R."/>
            <person name="Jetten M.S.M."/>
            <person name="Mascher T."/>
            <person name="Medema M.H."/>
            <person name="Devos D.P."/>
            <person name="Kaster A.-K."/>
            <person name="Ovreas L."/>
            <person name="Rohde M."/>
            <person name="Galperin M.Y."/>
            <person name="Jogler C."/>
        </authorList>
    </citation>
    <scope>NUCLEOTIDE SEQUENCE [LARGE SCALE GENOMIC DNA]</scope>
    <source>
        <strain evidence="1 2">Pan14r</strain>
    </source>
</reference>
<organism evidence="1 2">
    <name type="scientific">Crateriforma conspicua</name>
    <dbReference type="NCBI Taxonomy" id="2527996"/>
    <lineage>
        <taxon>Bacteria</taxon>
        <taxon>Pseudomonadati</taxon>
        <taxon>Planctomycetota</taxon>
        <taxon>Planctomycetia</taxon>
        <taxon>Planctomycetales</taxon>
        <taxon>Planctomycetaceae</taxon>
        <taxon>Crateriforma</taxon>
    </lineage>
</organism>